<dbReference type="PANTHER" id="PTHR24351">
    <property type="entry name" value="RIBOSOMAL PROTEIN S6 KINASE"/>
    <property type="match status" value="1"/>
</dbReference>
<protein>
    <recommendedName>
        <fullName evidence="2">protein kinase C</fullName>
        <ecNumber evidence="2">2.7.11.13</ecNumber>
    </recommendedName>
</protein>
<feature type="domain" description="Protein kinase" evidence="21">
    <location>
        <begin position="236"/>
        <end position="527"/>
    </location>
</feature>
<evidence type="ECO:0000256" key="3">
    <source>
        <dbReference type="ARBA" id="ARBA00022527"/>
    </source>
</evidence>
<evidence type="ECO:0000256" key="1">
    <source>
        <dbReference type="ARBA" id="ARBA00005490"/>
    </source>
</evidence>
<dbReference type="Proteomes" id="UP000314980">
    <property type="component" value="Unassembled WGS sequence"/>
</dbReference>
<dbReference type="Pfam" id="PF00069">
    <property type="entry name" value="Pkinase"/>
    <property type="match status" value="1"/>
</dbReference>
<dbReference type="FunFam" id="3.30.60.20:FF:000006">
    <property type="entry name" value="Protein kinase C"/>
    <property type="match status" value="1"/>
</dbReference>
<keyword evidence="7" id="KW-0677">Repeat</keyword>
<dbReference type="Gene3D" id="2.60.40.150">
    <property type="entry name" value="C2 domain"/>
    <property type="match status" value="1"/>
</dbReference>
<comment type="catalytic activity">
    <reaction evidence="15">
        <text>L-seryl-[protein] + ATP = O-phospho-L-seryl-[protein] + ADP + H(+)</text>
        <dbReference type="Rhea" id="RHEA:17989"/>
        <dbReference type="Rhea" id="RHEA-COMP:9863"/>
        <dbReference type="Rhea" id="RHEA-COMP:11604"/>
        <dbReference type="ChEBI" id="CHEBI:15378"/>
        <dbReference type="ChEBI" id="CHEBI:29999"/>
        <dbReference type="ChEBI" id="CHEBI:30616"/>
        <dbReference type="ChEBI" id="CHEBI:83421"/>
        <dbReference type="ChEBI" id="CHEBI:456216"/>
        <dbReference type="EC" id="2.7.11.13"/>
    </reaction>
</comment>
<dbReference type="Gene3D" id="3.30.60.20">
    <property type="match status" value="2"/>
</dbReference>
<dbReference type="GeneTree" id="ENSGT00940000159109"/>
<feature type="binding site" evidence="19">
    <location>
        <position position="188"/>
    </location>
    <ligand>
        <name>Ca(2+)</name>
        <dbReference type="ChEBI" id="CHEBI:29108"/>
        <label>1</label>
    </ligand>
</feature>
<evidence type="ECO:0000256" key="5">
    <source>
        <dbReference type="ARBA" id="ARBA00022679"/>
    </source>
</evidence>
<evidence type="ECO:0000313" key="24">
    <source>
        <dbReference type="Ensembl" id="ENSLCAP00010021011.1"/>
    </source>
</evidence>
<dbReference type="Gene3D" id="3.30.200.20">
    <property type="entry name" value="Phosphorylase Kinase, domain 1"/>
    <property type="match status" value="2"/>
</dbReference>
<evidence type="ECO:0000256" key="11">
    <source>
        <dbReference type="ARBA" id="ARBA00022833"/>
    </source>
</evidence>
<evidence type="ECO:0000256" key="18">
    <source>
        <dbReference type="PIRSR" id="PIRSR000550-3"/>
    </source>
</evidence>
<dbReference type="CDD" id="cd04026">
    <property type="entry name" value="C2_PKC_alpha_gamma"/>
    <property type="match status" value="1"/>
</dbReference>
<dbReference type="GO" id="GO:0106310">
    <property type="term" value="F:protein serine kinase activity"/>
    <property type="evidence" value="ECO:0007669"/>
    <property type="project" value="RHEA"/>
</dbReference>
<dbReference type="PRINTS" id="PR00360">
    <property type="entry name" value="C2DOMAIN"/>
</dbReference>
<dbReference type="InterPro" id="IPR000719">
    <property type="entry name" value="Prot_kinase_dom"/>
</dbReference>
<dbReference type="SUPFAM" id="SSF49562">
    <property type="entry name" value="C2 domain (Calcium/lipid-binding domain, CaLB)"/>
    <property type="match status" value="1"/>
</dbReference>
<comment type="similarity">
    <text evidence="1">Belongs to the protein kinase superfamily. AGC Ser/Thr protein kinase family. PKC subfamily.</text>
</comment>
<dbReference type="Gene3D" id="1.10.510.10">
    <property type="entry name" value="Transferase(Phosphotransferase) domain 1"/>
    <property type="match status" value="1"/>
</dbReference>
<dbReference type="SMART" id="SM00220">
    <property type="entry name" value="S_TKc"/>
    <property type="match status" value="1"/>
</dbReference>
<keyword evidence="25" id="KW-1185">Reference proteome</keyword>
<reference evidence="24" key="2">
    <citation type="submission" date="2025-08" db="UniProtKB">
        <authorList>
            <consortium name="Ensembl"/>
        </authorList>
    </citation>
    <scope>IDENTIFICATION</scope>
</reference>
<feature type="binding site" evidence="19">
    <location>
        <position position="240"/>
    </location>
    <ligand>
        <name>Ca(2+)</name>
        <dbReference type="ChEBI" id="CHEBI:29108"/>
        <label>1</label>
    </ligand>
</feature>
<evidence type="ECO:0000256" key="7">
    <source>
        <dbReference type="ARBA" id="ARBA00022737"/>
    </source>
</evidence>
<dbReference type="GO" id="GO:0005524">
    <property type="term" value="F:ATP binding"/>
    <property type="evidence" value="ECO:0007669"/>
    <property type="project" value="UniProtKB-KW"/>
</dbReference>
<dbReference type="PRINTS" id="PR00008">
    <property type="entry name" value="DAGPEDOMAIN"/>
</dbReference>
<dbReference type="InterPro" id="IPR046349">
    <property type="entry name" value="C1-like_sf"/>
</dbReference>
<feature type="binding site" evidence="19">
    <location>
        <position position="233"/>
    </location>
    <ligand>
        <name>Ca(2+)</name>
        <dbReference type="ChEBI" id="CHEBI:29108"/>
        <label>1</label>
    </ligand>
</feature>
<dbReference type="SMART" id="SM00133">
    <property type="entry name" value="S_TK_X"/>
    <property type="match status" value="1"/>
</dbReference>
<feature type="binding site" evidence="19">
    <location>
        <position position="181"/>
    </location>
    <ligand>
        <name>Ca(2+)</name>
        <dbReference type="ChEBI" id="CHEBI:29108"/>
        <label>1</label>
    </ligand>
</feature>
<feature type="domain" description="Phorbol-ester/DAG-type" evidence="22">
    <location>
        <begin position="31"/>
        <end position="81"/>
    </location>
</feature>
<dbReference type="FunFam" id="1.10.510.10:FF:000023">
    <property type="entry name" value="Protein kinase C"/>
    <property type="match status" value="1"/>
</dbReference>
<dbReference type="Pfam" id="PF00433">
    <property type="entry name" value="Pkinase_C"/>
    <property type="match status" value="1"/>
</dbReference>
<dbReference type="Ensembl" id="ENSLCAT00010021468.1">
    <property type="protein sequence ID" value="ENSLCAP00010021011.1"/>
    <property type="gene ID" value="ENSLCAG00010009377.1"/>
</dbReference>
<dbReference type="PIRSF" id="PIRSF000550">
    <property type="entry name" value="PKC_alpha"/>
    <property type="match status" value="1"/>
</dbReference>
<dbReference type="InterPro" id="IPR017892">
    <property type="entry name" value="Pkinase_C"/>
</dbReference>
<evidence type="ECO:0000256" key="9">
    <source>
        <dbReference type="ARBA" id="ARBA00022771"/>
    </source>
</evidence>
<feature type="binding site" evidence="19">
    <location>
        <position position="234"/>
    </location>
    <ligand>
        <name>Ca(2+)</name>
        <dbReference type="ChEBI" id="CHEBI:29108"/>
        <label>1</label>
    </ligand>
</feature>
<dbReference type="InterPro" id="IPR011009">
    <property type="entry name" value="Kinase-like_dom_sf"/>
</dbReference>
<keyword evidence="12 19" id="KW-0106">Calcium</keyword>
<feature type="binding site" evidence="17">
    <location>
        <position position="231"/>
    </location>
    <ligand>
        <name>a 1,2-diacyl-sn-glycero-3-phospho-(1D-myo-inositol-4,5-bisphosphate)</name>
        <dbReference type="ChEBI" id="CHEBI:58456"/>
    </ligand>
</feature>
<dbReference type="SMART" id="SM00239">
    <property type="entry name" value="C2"/>
    <property type="match status" value="1"/>
</dbReference>
<keyword evidence="13 18" id="KW-0067">ATP-binding</keyword>
<comment type="catalytic activity">
    <reaction evidence="14">
        <text>L-threonyl-[protein] + ATP = O-phospho-L-threonyl-[protein] + ADP + H(+)</text>
        <dbReference type="Rhea" id="RHEA:46608"/>
        <dbReference type="Rhea" id="RHEA-COMP:11060"/>
        <dbReference type="Rhea" id="RHEA-COMP:11605"/>
        <dbReference type="ChEBI" id="CHEBI:15378"/>
        <dbReference type="ChEBI" id="CHEBI:30013"/>
        <dbReference type="ChEBI" id="CHEBI:30616"/>
        <dbReference type="ChEBI" id="CHEBI:61977"/>
        <dbReference type="ChEBI" id="CHEBI:456216"/>
        <dbReference type="EC" id="2.7.11.13"/>
    </reaction>
</comment>
<evidence type="ECO:0000259" key="21">
    <source>
        <dbReference type="PROSITE" id="PS50011"/>
    </source>
</evidence>
<dbReference type="InterPro" id="IPR000961">
    <property type="entry name" value="AGC-kinase_C"/>
</dbReference>
<evidence type="ECO:0000256" key="17">
    <source>
        <dbReference type="PIRSR" id="PIRSR000550-2"/>
    </source>
</evidence>
<keyword evidence="3" id="KW-0723">Serine/threonine-protein kinase</keyword>
<dbReference type="InterPro" id="IPR008271">
    <property type="entry name" value="Ser/Thr_kinase_AS"/>
</dbReference>
<dbReference type="InterPro" id="IPR014375">
    <property type="entry name" value="Protein_kinase_C_a/b/g"/>
</dbReference>
<evidence type="ECO:0000256" key="15">
    <source>
        <dbReference type="ARBA" id="ARBA00047470"/>
    </source>
</evidence>
<keyword evidence="10" id="KW-0418">Kinase</keyword>
<dbReference type="InterPro" id="IPR000008">
    <property type="entry name" value="C2_dom"/>
</dbReference>
<keyword evidence="5" id="KW-0808">Transferase</keyword>
<dbReference type="SUPFAM" id="SSF56112">
    <property type="entry name" value="Protein kinase-like (PK-like)"/>
    <property type="match status" value="1"/>
</dbReference>
<feature type="domain" description="Phorbol-ester/DAG-type" evidence="22">
    <location>
        <begin position="96"/>
        <end position="146"/>
    </location>
</feature>
<dbReference type="InterPro" id="IPR035892">
    <property type="entry name" value="C2_domain_sf"/>
</dbReference>
<dbReference type="FunFam" id="3.30.60.20:FF:000052">
    <property type="entry name" value="Protein kinase C"/>
    <property type="match status" value="1"/>
</dbReference>
<comment type="cofactor">
    <cofactor evidence="19">
        <name>Ca(2+)</name>
        <dbReference type="ChEBI" id="CHEBI:29108"/>
    </cofactor>
    <text evidence="19">Binds 3 Ca(2+) ions per subunit. The ions are bound to the C2 domain.</text>
</comment>
<evidence type="ECO:0000256" key="6">
    <source>
        <dbReference type="ARBA" id="ARBA00022723"/>
    </source>
</evidence>
<dbReference type="Pfam" id="PF00130">
    <property type="entry name" value="C1_1"/>
    <property type="match status" value="2"/>
</dbReference>
<name>A0A4W6D8F6_LATCA</name>
<dbReference type="PROSITE" id="PS00479">
    <property type="entry name" value="ZF_DAG_PE_1"/>
    <property type="match status" value="2"/>
</dbReference>
<feature type="active site" description="Proton acceptor" evidence="16">
    <location>
        <position position="393"/>
    </location>
</feature>
<dbReference type="SMART" id="SM00109">
    <property type="entry name" value="C1"/>
    <property type="match status" value="2"/>
</dbReference>
<feature type="binding site" evidence="19">
    <location>
        <position position="238"/>
    </location>
    <ligand>
        <name>Ca(2+)</name>
        <dbReference type="ChEBI" id="CHEBI:29108"/>
        <label>1</label>
    </ligand>
</feature>
<dbReference type="CDD" id="cd20836">
    <property type="entry name" value="C1_cPKC_rpt2"/>
    <property type="match status" value="1"/>
</dbReference>
<evidence type="ECO:0000259" key="20">
    <source>
        <dbReference type="PROSITE" id="PS50004"/>
    </source>
</evidence>
<dbReference type="CDD" id="cd20833">
    <property type="entry name" value="C1_cPKC_rpt1"/>
    <property type="match status" value="1"/>
</dbReference>
<feature type="domain" description="AGC-kinase C-terminal" evidence="23">
    <location>
        <begin position="528"/>
        <end position="598"/>
    </location>
</feature>
<evidence type="ECO:0000256" key="8">
    <source>
        <dbReference type="ARBA" id="ARBA00022741"/>
    </source>
</evidence>
<dbReference type="GO" id="GO:0004697">
    <property type="term" value="F:diacylglycerol-dependent serine/threonine kinase activity"/>
    <property type="evidence" value="ECO:0007669"/>
    <property type="project" value="UniProtKB-EC"/>
</dbReference>
<proteinExistence type="inferred from homology"/>
<dbReference type="InterPro" id="IPR020454">
    <property type="entry name" value="DAG/PE-bd"/>
</dbReference>
<accession>A0A4W6D8F6</accession>
<evidence type="ECO:0000259" key="23">
    <source>
        <dbReference type="PROSITE" id="PS51285"/>
    </source>
</evidence>
<evidence type="ECO:0000256" key="14">
    <source>
        <dbReference type="ARBA" id="ARBA00047272"/>
    </source>
</evidence>
<dbReference type="InterPro" id="IPR002219">
    <property type="entry name" value="PKC_DAG/PE"/>
</dbReference>
<feature type="binding site" evidence="19">
    <location>
        <position position="182"/>
    </location>
    <ligand>
        <name>Ca(2+)</name>
        <dbReference type="ChEBI" id="CHEBI:29108"/>
        <label>1</label>
    </ligand>
</feature>
<evidence type="ECO:0000256" key="2">
    <source>
        <dbReference type="ARBA" id="ARBA00012429"/>
    </source>
</evidence>
<dbReference type="GO" id="GO:0008270">
    <property type="term" value="F:zinc ion binding"/>
    <property type="evidence" value="ECO:0007669"/>
    <property type="project" value="UniProtKB-KW"/>
</dbReference>
<evidence type="ECO:0000256" key="4">
    <source>
        <dbReference type="ARBA" id="ARBA00022553"/>
    </source>
</evidence>
<feature type="binding site" evidence="17">
    <location>
        <position position="190"/>
    </location>
    <ligand>
        <name>a 1,2-diacyl-sn-glycero-3-phospho-(1D-myo-inositol-4,5-bisphosphate)</name>
        <dbReference type="ChEBI" id="CHEBI:58456"/>
    </ligand>
</feature>
<dbReference type="AlphaFoldDB" id="A0A4W6D8F6"/>
<evidence type="ECO:0000313" key="25">
    <source>
        <dbReference type="Proteomes" id="UP000314980"/>
    </source>
</evidence>
<keyword evidence="6 19" id="KW-0479">Metal-binding</keyword>
<dbReference type="PROSITE" id="PS51285">
    <property type="entry name" value="AGC_KINASE_CTER"/>
    <property type="match status" value="1"/>
</dbReference>
<evidence type="ECO:0000256" key="19">
    <source>
        <dbReference type="PIRSR" id="PIRSR000550-4"/>
    </source>
</evidence>
<reference evidence="24" key="3">
    <citation type="submission" date="2025-09" db="UniProtKB">
        <authorList>
            <consortium name="Ensembl"/>
        </authorList>
    </citation>
    <scope>IDENTIFICATION</scope>
</reference>
<dbReference type="PROSITE" id="PS50081">
    <property type="entry name" value="ZF_DAG_PE_2"/>
    <property type="match status" value="2"/>
</dbReference>
<keyword evidence="4" id="KW-0597">Phosphoprotein</keyword>
<dbReference type="EC" id="2.7.11.13" evidence="2"/>
<dbReference type="PROSITE" id="PS50004">
    <property type="entry name" value="C2"/>
    <property type="match status" value="1"/>
</dbReference>
<evidence type="ECO:0000256" key="10">
    <source>
        <dbReference type="ARBA" id="ARBA00022777"/>
    </source>
</evidence>
<feature type="binding site" evidence="19">
    <location>
        <position position="237"/>
    </location>
    <ligand>
        <name>Ca(2+)</name>
        <dbReference type="ChEBI" id="CHEBI:29108"/>
        <label>1</label>
    </ligand>
</feature>
<dbReference type="SUPFAM" id="SSF57889">
    <property type="entry name" value="Cysteine-rich domain"/>
    <property type="match status" value="2"/>
</dbReference>
<sequence length="601" mass="68345">NIGAGGGGCCSQGKKERKGALKHKRIVEVKDHQFTARFFKQPTFCSHCTDFIWGIGKQGFQCQVCSFVVHKRCHEFVTFTCPGSVTAPRPDDLKSRHTFKVHTYSSPTFCDHCGSLLYGLIHQGMKCACCDMNVHRRCETSVPSLCGQDHTEKRGRIHLTVRGEKEDIFVTVREARNLMPMDPNGLSDPYVKLKLIPDPKSHSKQKTKTIRSTLNPVWNESFTLRLSVEVWDWDRTSRNDFMGALSFGVSEIFRRPISGWFKLLAQDEGEYYNIPVPDPDLQVLLAEERGSERLFAVKVLKKDVLFQDEDTESALVERRVLALSSRPHFLTSLYCAFQTEDRLYYVMEYVNGGDLMFHIQIVGKFKEPHAAFYAAEIAVGLFFLHSKGIIYRDLKLDNVLLDSEGHIKIADFGMCREGMFEGDTTRTFCGTPDYIAPEIVAYQPYNKAVDWWSYGVLLYEMLAGQPPFDGIDEEELFQSIMEQSVSYPKSLSREAVSICKGLLTKHPAKRLGGGEDAEREIREHPFFRWIDWDRLERLEIQPPFKPRTGGRKGENFDKFFTAAPSALTPSDPDILAAINQEDFQGFSFLNPDFAPSPLTAV</sequence>
<feature type="domain" description="C2" evidence="20">
    <location>
        <begin position="153"/>
        <end position="261"/>
    </location>
</feature>
<dbReference type="CDD" id="cd05587">
    <property type="entry name" value="STKc_cPKC"/>
    <property type="match status" value="1"/>
</dbReference>
<dbReference type="PROSITE" id="PS00108">
    <property type="entry name" value="PROTEIN_KINASE_ST"/>
    <property type="match status" value="1"/>
</dbReference>
<reference evidence="25" key="1">
    <citation type="submission" date="2015-09" db="EMBL/GenBank/DDBJ databases">
        <authorList>
            <person name="Sai Rama Sridatta P."/>
        </authorList>
    </citation>
    <scope>NUCLEOTIDE SEQUENCE [LARGE SCALE GENOMIC DNA]</scope>
</reference>
<dbReference type="Pfam" id="PF00168">
    <property type="entry name" value="C2"/>
    <property type="match status" value="1"/>
</dbReference>
<evidence type="ECO:0000259" key="22">
    <source>
        <dbReference type="PROSITE" id="PS50081"/>
    </source>
</evidence>
<keyword evidence="9" id="KW-0863">Zinc-finger</keyword>
<evidence type="ECO:0000256" key="12">
    <source>
        <dbReference type="ARBA" id="ARBA00022837"/>
    </source>
</evidence>
<keyword evidence="8" id="KW-0547">Nucleotide-binding</keyword>
<evidence type="ECO:0000256" key="13">
    <source>
        <dbReference type="ARBA" id="ARBA00022840"/>
    </source>
</evidence>
<dbReference type="PROSITE" id="PS50011">
    <property type="entry name" value="PROTEIN_KINASE_DOM"/>
    <property type="match status" value="1"/>
</dbReference>
<feature type="binding site" evidence="18">
    <location>
        <position position="298"/>
    </location>
    <ligand>
        <name>ATP</name>
        <dbReference type="ChEBI" id="CHEBI:30616"/>
    </ligand>
</feature>
<keyword evidence="11" id="KW-0862">Zinc</keyword>
<organism evidence="24 25">
    <name type="scientific">Lates calcarifer</name>
    <name type="common">Barramundi</name>
    <name type="synonym">Holocentrus calcarifer</name>
    <dbReference type="NCBI Taxonomy" id="8187"/>
    <lineage>
        <taxon>Eukaryota</taxon>
        <taxon>Metazoa</taxon>
        <taxon>Chordata</taxon>
        <taxon>Craniata</taxon>
        <taxon>Vertebrata</taxon>
        <taxon>Euteleostomi</taxon>
        <taxon>Actinopterygii</taxon>
        <taxon>Neopterygii</taxon>
        <taxon>Teleostei</taxon>
        <taxon>Neoteleostei</taxon>
        <taxon>Acanthomorphata</taxon>
        <taxon>Carangaria</taxon>
        <taxon>Carangaria incertae sedis</taxon>
        <taxon>Centropomidae</taxon>
        <taxon>Lates</taxon>
    </lineage>
</organism>
<evidence type="ECO:0000256" key="16">
    <source>
        <dbReference type="PIRSR" id="PIRSR000550-1"/>
    </source>
</evidence>
<gene>
    <name evidence="24" type="primary">GRIN2D</name>
    <name evidence="24" type="synonym">prkcg</name>
</gene>
<feature type="binding site" evidence="19">
    <location>
        <position position="232"/>
    </location>
    <ligand>
        <name>Ca(2+)</name>
        <dbReference type="ChEBI" id="CHEBI:29108"/>
        <label>1</label>
    </ligand>
</feature>
<dbReference type="FunFam" id="3.30.200.20:FF:000103">
    <property type="entry name" value="Protein kinase C"/>
    <property type="match status" value="1"/>
</dbReference>